<gene>
    <name evidence="3" type="ORF">DM484_28515</name>
</gene>
<organism evidence="3 4">
    <name type="scientific">Candidatus Methylumidiphilus alinenensis</name>
    <dbReference type="NCBI Taxonomy" id="2202197"/>
    <lineage>
        <taxon>Bacteria</taxon>
        <taxon>Pseudomonadati</taxon>
        <taxon>Pseudomonadota</taxon>
        <taxon>Gammaproteobacteria</taxon>
        <taxon>Methylococcales</taxon>
        <taxon>Candidatus Methylumidiphilus</taxon>
    </lineage>
</organism>
<dbReference type="AlphaFoldDB" id="A0A2W4SF47"/>
<dbReference type="InterPro" id="IPR012931">
    <property type="entry name" value="TraG_N_Proteobacteria"/>
</dbReference>
<reference evidence="3 4" key="1">
    <citation type="journal article" date="2018" name="Aquat. Microb. Ecol.">
        <title>Gammaproteobacterial methanotrophs dominate.</title>
        <authorList>
            <person name="Rissanen A.J."/>
            <person name="Saarenheimo J."/>
            <person name="Tiirola M."/>
            <person name="Peura S."/>
            <person name="Aalto S.L."/>
            <person name="Karvinen A."/>
            <person name="Nykanen H."/>
        </authorList>
    </citation>
    <scope>NUCLEOTIDE SEQUENCE [LARGE SCALE GENOMIC DNA]</scope>
    <source>
        <strain evidence="3">AMbin10</strain>
    </source>
</reference>
<dbReference type="EMBL" id="QJPH01000556">
    <property type="protein sequence ID" value="PZN70367.1"/>
    <property type="molecule type" value="Genomic_DNA"/>
</dbReference>
<feature type="transmembrane region" description="Helical" evidence="1">
    <location>
        <begin position="387"/>
        <end position="409"/>
    </location>
</feature>
<feature type="domain" description="TraG N-terminal Proteobacteria" evidence="2">
    <location>
        <begin position="8"/>
        <end position="463"/>
    </location>
</feature>
<keyword evidence="1" id="KW-0472">Membrane</keyword>
<name>A0A2W4SF47_9GAMM</name>
<protein>
    <recommendedName>
        <fullName evidence="2">TraG N-terminal Proteobacteria domain-containing protein</fullName>
    </recommendedName>
</protein>
<accession>A0A2W4SF47</accession>
<dbReference type="Pfam" id="PF07916">
    <property type="entry name" value="TraG_N"/>
    <property type="match status" value="1"/>
</dbReference>
<evidence type="ECO:0000313" key="4">
    <source>
        <dbReference type="Proteomes" id="UP000249396"/>
    </source>
</evidence>
<feature type="transmembrane region" description="Helical" evidence="1">
    <location>
        <begin position="363"/>
        <end position="381"/>
    </location>
</feature>
<keyword evidence="1" id="KW-1133">Transmembrane helix</keyword>
<keyword evidence="1" id="KW-0812">Transmembrane</keyword>
<sequence length="516" mass="55862">MEVGSAIELYTTLLGWILYDKLWDALAETGVAYIPFLALIVRNFALSWEKYGMEGAAASMRGMEIQLAAMLTVVALAGSPVISLQSSDLSYTAPCGGATVSGGNSGTGYDQTFQLGNNQATVPAWWRAVMAVSAGFSNAAIAATPCQGDLRRMDYRMGNTVIKDLDLKAQLDDFYQDCFLRARSQFIRQGQSLPSGYPPDDIDWPGSQYFQDTDGYYNNANINLAMRAHREIPNFPFDPARDAEYGGSSPSGWGKPTCYDWWANETAGLRQRLVQQIDSGLLNSIVTTVSAKMNGTTVKSVQDDLIRKLYVQDMKGALNVQSHDENSSAFVRALSDFGLMKQGVETSSTVYALKQAAPIGQSLILMTVYLCLPFLLVFSSFSIQAVMLASLGVFALRFLTALWALATWLDTSMIEALGIEWWRFLTNFNPSISVVVVNTVSGLLYIGMPLIWFTVIGWTGHTLASVGLVASINDPIGKGAAGAAAGIPRTVGRAVSGIARTKSSRSVPKPTVSKNP</sequence>
<evidence type="ECO:0000313" key="3">
    <source>
        <dbReference type="EMBL" id="PZN70367.1"/>
    </source>
</evidence>
<proteinExistence type="predicted"/>
<dbReference type="Proteomes" id="UP000249396">
    <property type="component" value="Unassembled WGS sequence"/>
</dbReference>
<evidence type="ECO:0000259" key="2">
    <source>
        <dbReference type="Pfam" id="PF07916"/>
    </source>
</evidence>
<comment type="caution">
    <text evidence="3">The sequence shown here is derived from an EMBL/GenBank/DDBJ whole genome shotgun (WGS) entry which is preliminary data.</text>
</comment>
<evidence type="ECO:0000256" key="1">
    <source>
        <dbReference type="SAM" id="Phobius"/>
    </source>
</evidence>